<keyword evidence="1" id="KW-0175">Coiled coil</keyword>
<comment type="caution">
    <text evidence="2">The sequence shown here is derived from an EMBL/GenBank/DDBJ whole genome shotgun (WGS) entry which is preliminary data.</text>
</comment>
<protein>
    <submittedName>
        <fullName evidence="2">Uncharacterized protein</fullName>
    </submittedName>
</protein>
<proteinExistence type="predicted"/>
<sequence length="74" mass="8541">MRNRKNNIVKIEKRLKLLKEKLSFYEGKLLKNISISQPDLTESVSTKINHQEAIMLSAAIDDLTDKIEELESNL</sequence>
<feature type="coiled-coil region" evidence="1">
    <location>
        <begin position="1"/>
        <end position="28"/>
    </location>
</feature>
<evidence type="ECO:0000256" key="1">
    <source>
        <dbReference type="SAM" id="Coils"/>
    </source>
</evidence>
<gene>
    <name evidence="2" type="ORF">A2777_01355</name>
</gene>
<dbReference type="EMBL" id="MFJF01000005">
    <property type="protein sequence ID" value="OGG08018.1"/>
    <property type="molecule type" value="Genomic_DNA"/>
</dbReference>
<dbReference type="Proteomes" id="UP000177354">
    <property type="component" value="Unassembled WGS sequence"/>
</dbReference>
<reference evidence="2 3" key="1">
    <citation type="journal article" date="2016" name="Nat. Commun.">
        <title>Thousands of microbial genomes shed light on interconnected biogeochemical processes in an aquifer system.</title>
        <authorList>
            <person name="Anantharaman K."/>
            <person name="Brown C.T."/>
            <person name="Hug L.A."/>
            <person name="Sharon I."/>
            <person name="Castelle C.J."/>
            <person name="Probst A.J."/>
            <person name="Thomas B.C."/>
            <person name="Singh A."/>
            <person name="Wilkins M.J."/>
            <person name="Karaoz U."/>
            <person name="Brodie E.L."/>
            <person name="Williams K.H."/>
            <person name="Hubbard S.S."/>
            <person name="Banfield J.F."/>
        </authorList>
    </citation>
    <scope>NUCLEOTIDE SEQUENCE [LARGE SCALE GENOMIC DNA]</scope>
</reference>
<dbReference type="AlphaFoldDB" id="A0A1F5Z6F0"/>
<accession>A0A1F5Z6F0</accession>
<name>A0A1F5Z6F0_9BACT</name>
<organism evidence="2 3">
    <name type="scientific">Candidatus Gottesmanbacteria bacterium RIFCSPHIGHO2_01_FULL_40_15</name>
    <dbReference type="NCBI Taxonomy" id="1798376"/>
    <lineage>
        <taxon>Bacteria</taxon>
        <taxon>Candidatus Gottesmaniibacteriota</taxon>
    </lineage>
</organism>
<evidence type="ECO:0000313" key="2">
    <source>
        <dbReference type="EMBL" id="OGG08018.1"/>
    </source>
</evidence>
<evidence type="ECO:0000313" key="3">
    <source>
        <dbReference type="Proteomes" id="UP000177354"/>
    </source>
</evidence>